<dbReference type="GO" id="GO:0015074">
    <property type="term" value="P:DNA integration"/>
    <property type="evidence" value="ECO:0007669"/>
    <property type="project" value="InterPro"/>
</dbReference>
<comment type="caution">
    <text evidence="3">The sequence shown here is derived from an EMBL/GenBank/DDBJ whole genome shotgun (WGS) entry which is preliminary data.</text>
</comment>
<gene>
    <name evidence="3" type="ORF">Tci_003824</name>
</gene>
<feature type="domain" description="Integrase catalytic" evidence="2">
    <location>
        <begin position="1173"/>
        <end position="1340"/>
    </location>
</feature>
<name>A0A6L2J4N8_TANCI</name>
<feature type="compositionally biased region" description="Acidic residues" evidence="1">
    <location>
        <begin position="87"/>
        <end position="118"/>
    </location>
</feature>
<dbReference type="InterPro" id="IPR001584">
    <property type="entry name" value="Integrase_cat-core"/>
</dbReference>
<feature type="compositionally biased region" description="Low complexity" evidence="1">
    <location>
        <begin position="123"/>
        <end position="133"/>
    </location>
</feature>
<feature type="region of interest" description="Disordered" evidence="1">
    <location>
        <begin position="1"/>
        <end position="49"/>
    </location>
</feature>
<evidence type="ECO:0000256" key="1">
    <source>
        <dbReference type="SAM" id="MobiDB-lite"/>
    </source>
</evidence>
<feature type="region of interest" description="Disordered" evidence="1">
    <location>
        <begin position="61"/>
        <end position="133"/>
    </location>
</feature>
<dbReference type="Pfam" id="PF08284">
    <property type="entry name" value="RVP_2"/>
    <property type="match status" value="1"/>
</dbReference>
<organism evidence="3">
    <name type="scientific">Tanacetum cinerariifolium</name>
    <name type="common">Dalmatian daisy</name>
    <name type="synonym">Chrysanthemum cinerariifolium</name>
    <dbReference type="NCBI Taxonomy" id="118510"/>
    <lineage>
        <taxon>Eukaryota</taxon>
        <taxon>Viridiplantae</taxon>
        <taxon>Streptophyta</taxon>
        <taxon>Embryophyta</taxon>
        <taxon>Tracheophyta</taxon>
        <taxon>Spermatophyta</taxon>
        <taxon>Magnoliopsida</taxon>
        <taxon>eudicotyledons</taxon>
        <taxon>Gunneridae</taxon>
        <taxon>Pentapetalae</taxon>
        <taxon>asterids</taxon>
        <taxon>campanulids</taxon>
        <taxon>Asterales</taxon>
        <taxon>Asteraceae</taxon>
        <taxon>Asteroideae</taxon>
        <taxon>Anthemideae</taxon>
        <taxon>Anthemidinae</taxon>
        <taxon>Tanacetum</taxon>
    </lineage>
</organism>
<reference evidence="3" key="1">
    <citation type="journal article" date="2019" name="Sci. Rep.">
        <title>Draft genome of Tanacetum cinerariifolium, the natural source of mosquito coil.</title>
        <authorList>
            <person name="Yamashiro T."/>
            <person name="Shiraishi A."/>
            <person name="Satake H."/>
            <person name="Nakayama K."/>
        </authorList>
    </citation>
    <scope>NUCLEOTIDE SEQUENCE</scope>
</reference>
<evidence type="ECO:0000313" key="3">
    <source>
        <dbReference type="EMBL" id="GEU31846.1"/>
    </source>
</evidence>
<evidence type="ECO:0000259" key="2">
    <source>
        <dbReference type="PROSITE" id="PS50994"/>
    </source>
</evidence>
<dbReference type="PANTHER" id="PTHR15503">
    <property type="entry name" value="LDOC1 RELATED"/>
    <property type="match status" value="1"/>
</dbReference>
<feature type="compositionally biased region" description="Basic and acidic residues" evidence="1">
    <location>
        <begin position="1"/>
        <end position="16"/>
    </location>
</feature>
<dbReference type="InterPro" id="IPR005162">
    <property type="entry name" value="Retrotrans_gag_dom"/>
</dbReference>
<accession>A0A6L2J4N8</accession>
<dbReference type="PANTHER" id="PTHR15503:SF45">
    <property type="entry name" value="RNA-DIRECTED DNA POLYMERASE HOMOLOG"/>
    <property type="match status" value="1"/>
</dbReference>
<feature type="compositionally biased region" description="Pro residues" evidence="1">
    <location>
        <begin position="21"/>
        <end position="40"/>
    </location>
</feature>
<dbReference type="EMBL" id="BKCJ010000292">
    <property type="protein sequence ID" value="GEU31846.1"/>
    <property type="molecule type" value="Genomic_DNA"/>
</dbReference>
<dbReference type="InterPro" id="IPR036397">
    <property type="entry name" value="RNaseH_sf"/>
</dbReference>
<dbReference type="Pfam" id="PF03732">
    <property type="entry name" value="Retrotrans_gag"/>
    <property type="match status" value="1"/>
</dbReference>
<dbReference type="GO" id="GO:0003676">
    <property type="term" value="F:nucleic acid binding"/>
    <property type="evidence" value="ECO:0007669"/>
    <property type="project" value="InterPro"/>
</dbReference>
<dbReference type="InterPro" id="IPR012337">
    <property type="entry name" value="RNaseH-like_sf"/>
</dbReference>
<dbReference type="InterPro" id="IPR032567">
    <property type="entry name" value="RTL1-rel"/>
</dbReference>
<protein>
    <recommendedName>
        <fullName evidence="2">Integrase catalytic domain-containing protein</fullName>
    </recommendedName>
</protein>
<dbReference type="CDD" id="cd00303">
    <property type="entry name" value="retropepsin_like"/>
    <property type="match status" value="1"/>
</dbReference>
<sequence>MSHGDTTERSRMRHDLQPSPDYMPGPEHPPSPDYVPGPEHPPSHVEIAYVPKPEYPEYLVPFDAEAPLEDQPVPADASPTAASPVYDGDDEPSDDEDGDTDDEDEEPFKDEEDDEEEEQHLAPTDSSVVPIVDPVPSARDTEALEADEPAPTPKLPHTINPLSHACIARHAALLLPPLPIPSPPLPLPSPLTTSLTDTGAPLGYRAARIRMRSLLPSNSRRTDIPRLMCRLRIGLALLLPLLNLRSGRVLQLVLQGSQGLQSLTVEEAGLSRHDMGLPTHGTRYYAFDKEAIYAREAWAGSKDRSAAIAAHVRTLEAQVAELIAQTSSLQIQLTTTLGRIEILEARDLEPQEGPAETGSSWLSCMIIDVVMSRNGDNSNDSGTGGRRQVTTQRECTYTDFLKCQPMSFKGTKEFNSHMRAVEQDVAYAMPWAALKRMITDKYCQVGETQKLDSRYWNLKVKGLDLLNYNQRFQELALMCDRMFPEESAKVERYMGGLPDMIRGSVNASKPQSMQEPIEFATKLMDKKMLTHAEHQAEHKRKFDDTLRKKQNQQQPFKRNNMAWAYTAGPGDKNPYGGTKPLCSKPTRCYQGENARGITCFECGVQGHCKSDFPKLKNGNRGNRARNRNAVARAYDVGTAETNPNSNVVTDRGYDVELADGRIIWVNRHIRGCTLNFLNHPFNIDLMPVKMGSFDVIIGMDWLDKHHAVIVCDEKLVRVPLDNKILIFHGDGSNNRHVSRLNIISYTKIQKYLLKGCPIFLAHVNMKGAEDESKEKRLEEIPIGNIHNNVKQLRIKLDLVQKDLGLDPVNSTLRDEEAMYVNAFNEAVLMEEQFMKQKAKVEWLKVGDSNTAYFHNAMKIHISISKIDILMDSNGNLFANDQVADVFVKHYETFLGQPGLTGVFDTGDLFHNVLDDVAASYMIRPISVQEVKEAMFSMGNDKSPGPNGVRNSVEFTYHRYCSKLELINLCFTDDLFLFAYGDVDSARVIMDALEEFKSIFGLSASLPKSTAAMKRGKAKVSWDLVCRSCEEGGLGISKLDLFNKALMVTHIWNLISNKESLWIRPIIRAWFCFGDGMNASAWYDQWSHVRPLSSIVTTRDIFRAGFNLETKVEELICNERFSFHFLLVLHGKLKTQDSLRQWDVHGLAGLLMWQVVTWILLNILFRLLKGILKLCSAPILALPEGSEDFVVYCDASSKGKANVVAEALSRKEQIKPLRVRALVMTISLDLPRQILEAQTEAIKPKNLKYGNVGGISWLSCYGDLRTLKGMGTRLDKSTVYHPQTDWQSERTIQTLEDMLRTCVIDFGIGWERDLPLIEFSYNNSYHASIKAAPFERIQATRDRQKSYADMRCKPLEFQGGDRVMLKVSPWKGVVRFGKRGKLNLRYIGPFKERSEFTWECKDQFRKKYPQLFTTTAPSTSAAY</sequence>
<dbReference type="PROSITE" id="PS50994">
    <property type="entry name" value="INTEGRASE"/>
    <property type="match status" value="1"/>
</dbReference>
<dbReference type="InterPro" id="IPR021109">
    <property type="entry name" value="Peptidase_aspartic_dom_sf"/>
</dbReference>
<dbReference type="SUPFAM" id="SSF53098">
    <property type="entry name" value="Ribonuclease H-like"/>
    <property type="match status" value="1"/>
</dbReference>
<dbReference type="Gene3D" id="2.40.70.10">
    <property type="entry name" value="Acid Proteases"/>
    <property type="match status" value="1"/>
</dbReference>
<proteinExistence type="predicted"/>
<dbReference type="Gene3D" id="3.30.420.10">
    <property type="entry name" value="Ribonuclease H-like superfamily/Ribonuclease H"/>
    <property type="match status" value="1"/>
</dbReference>